<evidence type="ECO:0000313" key="7">
    <source>
        <dbReference type="Proteomes" id="UP000315010"/>
    </source>
</evidence>
<evidence type="ECO:0000313" key="6">
    <source>
        <dbReference type="EMBL" id="TWT84412.1"/>
    </source>
</evidence>
<keyword evidence="4" id="KW-0408">Iron</keyword>
<keyword evidence="5" id="KW-0411">Iron-sulfur</keyword>
<keyword evidence="3" id="KW-0560">Oxidoreductase</keyword>
<gene>
    <name evidence="6" type="ORF">CA13_58900</name>
</gene>
<dbReference type="Gene3D" id="3.50.50.60">
    <property type="entry name" value="FAD/NAD(P)-binding domain"/>
    <property type="match status" value="1"/>
</dbReference>
<dbReference type="GO" id="GO:0016491">
    <property type="term" value="F:oxidoreductase activity"/>
    <property type="evidence" value="ECO:0007669"/>
    <property type="project" value="UniProtKB-KW"/>
</dbReference>
<evidence type="ECO:0000256" key="2">
    <source>
        <dbReference type="ARBA" id="ARBA00022723"/>
    </source>
</evidence>
<dbReference type="OrthoDB" id="9759982at2"/>
<dbReference type="SUPFAM" id="SSF51905">
    <property type="entry name" value="FAD/NAD(P)-binding domain"/>
    <property type="match status" value="1"/>
</dbReference>
<evidence type="ECO:0000256" key="3">
    <source>
        <dbReference type="ARBA" id="ARBA00023002"/>
    </source>
</evidence>
<dbReference type="PRINTS" id="PR00411">
    <property type="entry name" value="PNDRDTASEI"/>
</dbReference>
<dbReference type="GO" id="GO:0046872">
    <property type="term" value="F:metal ion binding"/>
    <property type="evidence" value="ECO:0007669"/>
    <property type="project" value="UniProtKB-KW"/>
</dbReference>
<dbReference type="PANTHER" id="PTHR43498:SF1">
    <property type="entry name" value="COB--COM HETERODISULFIDE REDUCTASE IRON-SULFUR SUBUNIT A"/>
    <property type="match status" value="1"/>
</dbReference>
<dbReference type="EMBL" id="SJPJ01000001">
    <property type="protein sequence ID" value="TWT84412.1"/>
    <property type="molecule type" value="Genomic_DNA"/>
</dbReference>
<evidence type="ECO:0000256" key="1">
    <source>
        <dbReference type="ARBA" id="ARBA00022485"/>
    </source>
</evidence>
<dbReference type="PANTHER" id="PTHR43498">
    <property type="entry name" value="FERREDOXIN:COB-COM HETERODISULFIDE REDUCTASE SUBUNIT A"/>
    <property type="match status" value="1"/>
</dbReference>
<keyword evidence="1" id="KW-0004">4Fe-4S</keyword>
<sequence>MDRRDFAKQAMLFGVGAQVTFEDTKAQAQIPVDDTVYEEPPKKLPVRKVDVVIAGGGTAGVFAALAAARTGAKTMLIESKGYCGGVAVEGGTAIHSFYNLWKAFENCEKRQVVQGIPSEFMDRLTGMGGASGYPETETGFNYDSVCTNVDTEMYKLLAFTMLEEAGVFVAVNTLLSSAIVDNGRIKGVITESRSGREAVMAKSFIDCTGYGDLSARAGAPFSEPNDYASCNSFGMANADIGDYYRFLKSHGSAGQICRDTRTDEEDRFFRMGAEKLDIPGLTDEAKKIGMSMVTTTVHDNYLMYIKCNYKVPGSVLNRDDAAKAEIEIRKRMGKAVELYRKHVPGFENAFIARTSPSFCIRRGRCIECDYDISNEEIRDATHFDDDIYSYSFHDMGWGQHVKDGGSYGMPYRAICVTGIENLYAAGMLVTSDHKAHMSTRNTVSCMAMGQAAGTAAALCAKQNVGSRELSYVDLRLSLEKANVYFAF</sequence>
<reference evidence="6 7" key="1">
    <citation type="submission" date="2019-02" db="EMBL/GenBank/DDBJ databases">
        <title>Deep-cultivation of Planctomycetes and their phenomic and genomic characterization uncovers novel biology.</title>
        <authorList>
            <person name="Wiegand S."/>
            <person name="Jogler M."/>
            <person name="Boedeker C."/>
            <person name="Pinto D."/>
            <person name="Vollmers J."/>
            <person name="Rivas-Marin E."/>
            <person name="Kohn T."/>
            <person name="Peeters S.H."/>
            <person name="Heuer A."/>
            <person name="Rast P."/>
            <person name="Oberbeckmann S."/>
            <person name="Bunk B."/>
            <person name="Jeske O."/>
            <person name="Meyerdierks A."/>
            <person name="Storesund J.E."/>
            <person name="Kallscheuer N."/>
            <person name="Luecker S."/>
            <person name="Lage O.M."/>
            <person name="Pohl T."/>
            <person name="Merkel B.J."/>
            <person name="Hornburger P."/>
            <person name="Mueller R.-W."/>
            <person name="Bruemmer F."/>
            <person name="Labrenz M."/>
            <person name="Spormann A.M."/>
            <person name="Op Den Camp H."/>
            <person name="Overmann J."/>
            <person name="Amann R."/>
            <person name="Jetten M.S.M."/>
            <person name="Mascher T."/>
            <person name="Medema M.H."/>
            <person name="Devos D.P."/>
            <person name="Kaster A.-K."/>
            <person name="Ovreas L."/>
            <person name="Rohde M."/>
            <person name="Galperin M.Y."/>
            <person name="Jogler C."/>
        </authorList>
    </citation>
    <scope>NUCLEOTIDE SEQUENCE [LARGE SCALE GENOMIC DNA]</scope>
    <source>
        <strain evidence="6 7">CA13</strain>
    </source>
</reference>
<dbReference type="AlphaFoldDB" id="A0A5C5ZAR1"/>
<protein>
    <submittedName>
        <fullName evidence="6">3-ketosteroid-delta-1-dehydrogenase</fullName>
    </submittedName>
</protein>
<organism evidence="6 7">
    <name type="scientific">Novipirellula herctigrandis</name>
    <dbReference type="NCBI Taxonomy" id="2527986"/>
    <lineage>
        <taxon>Bacteria</taxon>
        <taxon>Pseudomonadati</taxon>
        <taxon>Planctomycetota</taxon>
        <taxon>Planctomycetia</taxon>
        <taxon>Pirellulales</taxon>
        <taxon>Pirellulaceae</taxon>
        <taxon>Novipirellula</taxon>
    </lineage>
</organism>
<dbReference type="InterPro" id="IPR039650">
    <property type="entry name" value="HdrA-like"/>
</dbReference>
<comment type="caution">
    <text evidence="6">The sequence shown here is derived from an EMBL/GenBank/DDBJ whole genome shotgun (WGS) entry which is preliminary data.</text>
</comment>
<keyword evidence="7" id="KW-1185">Reference proteome</keyword>
<proteinExistence type="predicted"/>
<accession>A0A5C5ZAR1</accession>
<evidence type="ECO:0000256" key="4">
    <source>
        <dbReference type="ARBA" id="ARBA00023004"/>
    </source>
</evidence>
<name>A0A5C5ZAR1_9BACT</name>
<dbReference type="Pfam" id="PF12831">
    <property type="entry name" value="FAD_oxidored"/>
    <property type="match status" value="1"/>
</dbReference>
<keyword evidence="2" id="KW-0479">Metal-binding</keyword>
<dbReference type="InterPro" id="IPR036188">
    <property type="entry name" value="FAD/NAD-bd_sf"/>
</dbReference>
<evidence type="ECO:0000256" key="5">
    <source>
        <dbReference type="ARBA" id="ARBA00023014"/>
    </source>
</evidence>
<dbReference type="RefSeq" id="WP_146402129.1">
    <property type="nucleotide sequence ID" value="NZ_SJPJ01000001.1"/>
</dbReference>
<dbReference type="Proteomes" id="UP000315010">
    <property type="component" value="Unassembled WGS sequence"/>
</dbReference>
<dbReference type="GO" id="GO:0051539">
    <property type="term" value="F:4 iron, 4 sulfur cluster binding"/>
    <property type="evidence" value="ECO:0007669"/>
    <property type="project" value="UniProtKB-KW"/>
</dbReference>